<comment type="subcellular location">
    <subcellularLocation>
        <location evidence="1">Cell membrane</location>
        <topology evidence="1">Multi-pass membrane protein</topology>
    </subcellularLocation>
</comment>
<evidence type="ECO:0000256" key="15">
    <source>
        <dbReference type="RuleBase" id="RU003732"/>
    </source>
</evidence>
<keyword evidence="10 17" id="KW-0472">Membrane</keyword>
<dbReference type="PRINTS" id="PR00176">
    <property type="entry name" value="NANEUSMPORT"/>
</dbReference>
<feature type="transmembrane region" description="Helical" evidence="17">
    <location>
        <begin position="247"/>
        <end position="265"/>
    </location>
</feature>
<feature type="binding site" evidence="13">
    <location>
        <position position="430"/>
    </location>
    <ligand>
        <name>Na(+)</name>
        <dbReference type="ChEBI" id="CHEBI:29101"/>
        <label>1</label>
    </ligand>
</feature>
<dbReference type="PANTHER" id="PTHR11616:SF320">
    <property type="entry name" value="SODIUM-DEPENDENT NORADRENALINE TRANSPORTER"/>
    <property type="match status" value="1"/>
</dbReference>
<evidence type="ECO:0000256" key="8">
    <source>
        <dbReference type="ARBA" id="ARBA00022989"/>
    </source>
</evidence>
<dbReference type="InterPro" id="IPR000175">
    <property type="entry name" value="Na/ntran_symport"/>
</dbReference>
<dbReference type="PROSITE" id="PS00610">
    <property type="entry name" value="NA_NEUROTRAN_SYMP_1"/>
    <property type="match status" value="1"/>
</dbReference>
<dbReference type="GO" id="GO:0090493">
    <property type="term" value="P:catecholamine uptake"/>
    <property type="evidence" value="ECO:0007669"/>
    <property type="project" value="UniProtKB-ARBA"/>
</dbReference>
<feature type="disulfide bond" evidence="14">
    <location>
        <begin position="175"/>
        <end position="184"/>
    </location>
</feature>
<evidence type="ECO:0000256" key="3">
    <source>
        <dbReference type="ARBA" id="ARBA00022475"/>
    </source>
</evidence>
<dbReference type="GO" id="GO:0046872">
    <property type="term" value="F:metal ion binding"/>
    <property type="evidence" value="ECO:0007669"/>
    <property type="project" value="UniProtKB-KW"/>
</dbReference>
<evidence type="ECO:0000256" key="1">
    <source>
        <dbReference type="ARBA" id="ARBA00004651"/>
    </source>
</evidence>
<keyword evidence="5 13" id="KW-0479">Metal-binding</keyword>
<dbReference type="OrthoDB" id="6581954at2759"/>
<keyword evidence="8 17" id="KW-1133">Transmembrane helix</keyword>
<accession>A0A6P8IEJ8</accession>
<dbReference type="KEGG" id="aten:116300583"/>
<dbReference type="PROSITE" id="PS50267">
    <property type="entry name" value="NA_NEUROTRAN_SYMP_3"/>
    <property type="match status" value="1"/>
</dbReference>
<evidence type="ECO:0000256" key="10">
    <source>
        <dbReference type="ARBA" id="ARBA00023136"/>
    </source>
</evidence>
<protein>
    <recommendedName>
        <fullName evidence="15">Transporter</fullName>
    </recommendedName>
</protein>
<sequence length="630" mass="70842">MVKSFFLERDDNSEGQEMEPDEKTKMTVNGCPVGEEEENPEEQVKIEVEIEEGREQWGRKVEFFLACIGYAVGLGNVWRFPYLCFKNGGGAFLVPYVIMLFLCGMPLFFMELSLGQYIALGPVTSWAAICPLAKGVGFAMLVVSFLCCVYYNVIIAWCLYYLYESFTTEVPWKNCGNSWNTDKCQRGKLSGVANGNNTNTTCAAVAANFTSNCTVTPKDIISPSKEFWERYVLRITDSIDDFGEVRWQLVLCLFLAWILVYFCLWKGIKSSGKVVYFTATFPYVVLVILLIRGVTLPGASKGLIFYLKPDFSKLGDAIVWVDAATQIFYSLGIGFGSLIAMGSYNKFHNNCFKDAMIVSLINCSTSVFAGLVIFSVLGFMAEVLGKEVQDVATSGPGLAFVVYPEGIAQMPISPLWAICFFFMLITLGLDTQFAMFEAVTTGLGDEYGKYLKNHMELFIAFLCFCCFILGLPMVSQSGGFILNLYVWQSGGISLVFLAFFEVVVVAWFYGADRFAKDIELMIGYKIWAWWPLAWKYFTPTVILMLFFASIAQWKGVSYGTYQYPPWAEFVGWVMALASMLWIPGVAIYKICRAEGSFSDRIRSLSRADSDRMEKIELREGLPKRHEVVNI</sequence>
<comment type="similarity">
    <text evidence="15">Belongs to the sodium:neurotransmitter symporter (SNF) (TC 2.A.22) family.</text>
</comment>
<evidence type="ECO:0000256" key="2">
    <source>
        <dbReference type="ARBA" id="ARBA00022448"/>
    </source>
</evidence>
<evidence type="ECO:0000256" key="17">
    <source>
        <dbReference type="SAM" id="Phobius"/>
    </source>
</evidence>
<dbReference type="GO" id="GO:0008504">
    <property type="term" value="F:monoamine transmembrane transporter activity"/>
    <property type="evidence" value="ECO:0007669"/>
    <property type="project" value="UniProtKB-ARBA"/>
</dbReference>
<dbReference type="SUPFAM" id="SSF161070">
    <property type="entry name" value="SNF-like"/>
    <property type="match status" value="1"/>
</dbReference>
<reference evidence="19 20" key="1">
    <citation type="submission" date="2025-04" db="UniProtKB">
        <authorList>
            <consortium name="RefSeq"/>
        </authorList>
    </citation>
    <scope>IDENTIFICATION</scope>
    <source>
        <tissue evidence="19 20">Tentacle</tissue>
    </source>
</reference>
<dbReference type="AlphaFoldDB" id="A0A6P8IEJ8"/>
<feature type="compositionally biased region" description="Basic and acidic residues" evidence="16">
    <location>
        <begin position="1"/>
        <end position="12"/>
    </location>
</feature>
<feature type="transmembrane region" description="Helical" evidence="17">
    <location>
        <begin position="457"/>
        <end position="474"/>
    </location>
</feature>
<dbReference type="Pfam" id="PF00209">
    <property type="entry name" value="SNF"/>
    <property type="match status" value="1"/>
</dbReference>
<keyword evidence="4 15" id="KW-0812">Transmembrane</keyword>
<feature type="region of interest" description="Disordered" evidence="16">
    <location>
        <begin position="1"/>
        <end position="36"/>
    </location>
</feature>
<feature type="transmembrane region" description="Helical" evidence="17">
    <location>
        <begin position="571"/>
        <end position="591"/>
    </location>
</feature>
<feature type="binding site" evidence="13">
    <location>
        <position position="330"/>
    </location>
    <ligand>
        <name>Na(+)</name>
        <dbReference type="ChEBI" id="CHEBI:29101"/>
        <label>1</label>
    </ligand>
</feature>
<evidence type="ECO:0000256" key="7">
    <source>
        <dbReference type="ARBA" id="ARBA00022847"/>
    </source>
</evidence>
<feature type="transmembrane region" description="Helical" evidence="17">
    <location>
        <begin position="93"/>
        <end position="114"/>
    </location>
</feature>
<feature type="transmembrane region" description="Helical" evidence="17">
    <location>
        <begin position="274"/>
        <end position="297"/>
    </location>
</feature>
<feature type="binding site" evidence="13">
    <location>
        <position position="362"/>
    </location>
    <ligand>
        <name>Na(+)</name>
        <dbReference type="ChEBI" id="CHEBI:29101"/>
        <label>1</label>
    </ligand>
</feature>
<proteinExistence type="inferred from homology"/>
<organism evidence="18 19">
    <name type="scientific">Actinia tenebrosa</name>
    <name type="common">Australian red waratah sea anemone</name>
    <dbReference type="NCBI Taxonomy" id="6105"/>
    <lineage>
        <taxon>Eukaryota</taxon>
        <taxon>Metazoa</taxon>
        <taxon>Cnidaria</taxon>
        <taxon>Anthozoa</taxon>
        <taxon>Hexacorallia</taxon>
        <taxon>Actiniaria</taxon>
        <taxon>Actiniidae</taxon>
        <taxon>Actinia</taxon>
    </lineage>
</organism>
<evidence type="ECO:0000313" key="19">
    <source>
        <dbReference type="RefSeq" id="XP_031565327.1"/>
    </source>
</evidence>
<feature type="binding site" evidence="13">
    <location>
        <position position="427"/>
    </location>
    <ligand>
        <name>Na(+)</name>
        <dbReference type="ChEBI" id="CHEBI:29101"/>
        <label>1</label>
    </ligand>
</feature>
<evidence type="ECO:0000313" key="18">
    <source>
        <dbReference type="Proteomes" id="UP000515163"/>
    </source>
</evidence>
<feature type="binding site" evidence="13">
    <location>
        <position position="76"/>
    </location>
    <ligand>
        <name>Na(+)</name>
        <dbReference type="ChEBI" id="CHEBI:29101"/>
        <label>1</label>
    </ligand>
</feature>
<dbReference type="NCBIfam" id="NF037979">
    <property type="entry name" value="Na_transp"/>
    <property type="match status" value="1"/>
</dbReference>
<keyword evidence="12" id="KW-0325">Glycoprotein</keyword>
<keyword evidence="6" id="KW-0532">Neurotransmitter transport</keyword>
<dbReference type="GO" id="GO:0005886">
    <property type="term" value="C:plasma membrane"/>
    <property type="evidence" value="ECO:0007669"/>
    <property type="project" value="UniProtKB-SubCell"/>
</dbReference>
<keyword evidence="3" id="KW-1003">Cell membrane</keyword>
<evidence type="ECO:0000256" key="6">
    <source>
        <dbReference type="ARBA" id="ARBA00022775"/>
    </source>
</evidence>
<feature type="binding site" evidence="13">
    <location>
        <position position="71"/>
    </location>
    <ligand>
        <name>Na(+)</name>
        <dbReference type="ChEBI" id="CHEBI:29101"/>
        <label>1</label>
    </ligand>
</feature>
<evidence type="ECO:0000313" key="20">
    <source>
        <dbReference type="RefSeq" id="XP_031565328.1"/>
    </source>
</evidence>
<evidence type="ECO:0000256" key="9">
    <source>
        <dbReference type="ARBA" id="ARBA00023053"/>
    </source>
</evidence>
<keyword evidence="7 15" id="KW-0769">Symport</keyword>
<evidence type="ECO:0000256" key="16">
    <source>
        <dbReference type="SAM" id="MobiDB-lite"/>
    </source>
</evidence>
<dbReference type="Proteomes" id="UP000515163">
    <property type="component" value="Unplaced"/>
</dbReference>
<feature type="transmembrane region" description="Helical" evidence="17">
    <location>
        <begin position="63"/>
        <end position="81"/>
    </location>
</feature>
<gene>
    <name evidence="19 20" type="primary">LOC116300583</name>
</gene>
<feature type="transmembrane region" description="Helical" evidence="17">
    <location>
        <begin position="135"/>
        <end position="163"/>
    </location>
</feature>
<dbReference type="RefSeq" id="XP_031565328.1">
    <property type="nucleotide sequence ID" value="XM_031709468.1"/>
</dbReference>
<evidence type="ECO:0000256" key="13">
    <source>
        <dbReference type="PIRSR" id="PIRSR600175-1"/>
    </source>
</evidence>
<dbReference type="GO" id="GO:0006836">
    <property type="term" value="P:neurotransmitter transport"/>
    <property type="evidence" value="ECO:0007669"/>
    <property type="project" value="UniProtKB-KW"/>
</dbReference>
<feature type="binding site" evidence="13">
    <location>
        <position position="69"/>
    </location>
    <ligand>
        <name>Na(+)</name>
        <dbReference type="ChEBI" id="CHEBI:29101"/>
        <label>1</label>
    </ligand>
</feature>
<dbReference type="GO" id="GO:0006865">
    <property type="term" value="P:amino acid transport"/>
    <property type="evidence" value="ECO:0007669"/>
    <property type="project" value="TreeGrafter"/>
</dbReference>
<dbReference type="GeneID" id="116300583"/>
<dbReference type="RefSeq" id="XP_031565327.1">
    <property type="nucleotide sequence ID" value="XM_031709467.1"/>
</dbReference>
<feature type="transmembrane region" description="Helical" evidence="17">
    <location>
        <begin position="532"/>
        <end position="551"/>
    </location>
</feature>
<feature type="transmembrane region" description="Helical" evidence="17">
    <location>
        <begin position="356"/>
        <end position="381"/>
    </location>
</feature>
<dbReference type="PROSITE" id="PS00754">
    <property type="entry name" value="NA_NEUROTRAN_SYMP_2"/>
    <property type="match status" value="1"/>
</dbReference>
<dbReference type="InterPro" id="IPR037272">
    <property type="entry name" value="SNS_sf"/>
</dbReference>
<keyword evidence="18" id="KW-1185">Reference proteome</keyword>
<feature type="transmembrane region" description="Helical" evidence="17">
    <location>
        <begin position="486"/>
        <end position="511"/>
    </location>
</feature>
<name>A0A6P8IEJ8_ACTTE</name>
<keyword evidence="2 15" id="KW-0813">Transport</keyword>
<feature type="transmembrane region" description="Helical" evidence="17">
    <location>
        <begin position="317"/>
        <end position="344"/>
    </location>
</feature>
<dbReference type="CDD" id="cd11496">
    <property type="entry name" value="SLC6sbd-TauT-like"/>
    <property type="match status" value="1"/>
</dbReference>
<evidence type="ECO:0000256" key="4">
    <source>
        <dbReference type="ARBA" id="ARBA00022692"/>
    </source>
</evidence>
<feature type="binding site" evidence="13">
    <location>
        <position position="72"/>
    </location>
    <ligand>
        <name>Na(+)</name>
        <dbReference type="ChEBI" id="CHEBI:29101"/>
        <label>1</label>
    </ligand>
</feature>
<keyword evidence="11 14" id="KW-1015">Disulfide bond</keyword>
<evidence type="ECO:0000256" key="14">
    <source>
        <dbReference type="PIRSR" id="PIRSR600175-2"/>
    </source>
</evidence>
<evidence type="ECO:0000256" key="11">
    <source>
        <dbReference type="ARBA" id="ARBA00023157"/>
    </source>
</evidence>
<dbReference type="GO" id="GO:0015378">
    <property type="term" value="F:sodium:chloride symporter activity"/>
    <property type="evidence" value="ECO:0007669"/>
    <property type="project" value="UniProtKB-ARBA"/>
</dbReference>
<feature type="transmembrane region" description="Helical" evidence="17">
    <location>
        <begin position="415"/>
        <end position="436"/>
    </location>
</feature>
<evidence type="ECO:0000256" key="5">
    <source>
        <dbReference type="ARBA" id="ARBA00022723"/>
    </source>
</evidence>
<keyword evidence="9 13" id="KW-0915">Sodium</keyword>
<dbReference type="PANTHER" id="PTHR11616">
    <property type="entry name" value="SODIUM/CHLORIDE DEPENDENT TRANSPORTER"/>
    <property type="match status" value="1"/>
</dbReference>
<evidence type="ECO:0000256" key="12">
    <source>
        <dbReference type="ARBA" id="ARBA00023180"/>
    </source>
</evidence>